<dbReference type="RefSeq" id="WP_379231126.1">
    <property type="nucleotide sequence ID" value="NZ_JBHSTE010000001.1"/>
</dbReference>
<accession>A0ABW1V1U7</accession>
<dbReference type="EC" id="1.1.1.-" evidence="3"/>
<evidence type="ECO:0000256" key="2">
    <source>
        <dbReference type="ARBA" id="ARBA00023002"/>
    </source>
</evidence>
<dbReference type="Pfam" id="PF13561">
    <property type="entry name" value="adh_short_C2"/>
    <property type="match status" value="1"/>
</dbReference>
<proteinExistence type="inferred from homology"/>
<dbReference type="GO" id="GO:0016491">
    <property type="term" value="F:oxidoreductase activity"/>
    <property type="evidence" value="ECO:0007669"/>
    <property type="project" value="UniProtKB-KW"/>
</dbReference>
<dbReference type="InterPro" id="IPR002347">
    <property type="entry name" value="SDR_fam"/>
</dbReference>
<evidence type="ECO:0000256" key="1">
    <source>
        <dbReference type="ARBA" id="ARBA00006484"/>
    </source>
</evidence>
<dbReference type="Gene3D" id="3.40.50.720">
    <property type="entry name" value="NAD(P)-binding Rossmann-like Domain"/>
    <property type="match status" value="1"/>
</dbReference>
<dbReference type="PANTHER" id="PTHR24321:SF8">
    <property type="entry name" value="ESTRADIOL 17-BETA-DEHYDROGENASE 8-RELATED"/>
    <property type="match status" value="1"/>
</dbReference>
<protein>
    <submittedName>
        <fullName evidence="3">SDR family NAD(P)-dependent oxidoreductase</fullName>
        <ecNumber evidence="3">1.1.1.-</ecNumber>
    </submittedName>
</protein>
<comment type="caution">
    <text evidence="3">The sequence shown here is derived from an EMBL/GenBank/DDBJ whole genome shotgun (WGS) entry which is preliminary data.</text>
</comment>
<keyword evidence="4" id="KW-1185">Reference proteome</keyword>
<dbReference type="Proteomes" id="UP001596233">
    <property type="component" value="Unassembled WGS sequence"/>
</dbReference>
<dbReference type="PANTHER" id="PTHR24321">
    <property type="entry name" value="DEHYDROGENASES, SHORT CHAIN"/>
    <property type="match status" value="1"/>
</dbReference>
<dbReference type="EMBL" id="JBHSTE010000001">
    <property type="protein sequence ID" value="MFC6331658.1"/>
    <property type="molecule type" value="Genomic_DNA"/>
</dbReference>
<keyword evidence="2 3" id="KW-0560">Oxidoreductase</keyword>
<dbReference type="PRINTS" id="PR00080">
    <property type="entry name" value="SDRFAMILY"/>
</dbReference>
<organism evidence="3 4">
    <name type="scientific">Paenibacillus septentrionalis</name>
    <dbReference type="NCBI Taxonomy" id="429342"/>
    <lineage>
        <taxon>Bacteria</taxon>
        <taxon>Bacillati</taxon>
        <taxon>Bacillota</taxon>
        <taxon>Bacilli</taxon>
        <taxon>Bacillales</taxon>
        <taxon>Paenibacillaceae</taxon>
        <taxon>Paenibacillus</taxon>
    </lineage>
</organism>
<reference evidence="4" key="1">
    <citation type="journal article" date="2019" name="Int. J. Syst. Evol. Microbiol.">
        <title>The Global Catalogue of Microorganisms (GCM) 10K type strain sequencing project: providing services to taxonomists for standard genome sequencing and annotation.</title>
        <authorList>
            <consortium name="The Broad Institute Genomics Platform"/>
            <consortium name="The Broad Institute Genome Sequencing Center for Infectious Disease"/>
            <person name="Wu L."/>
            <person name="Ma J."/>
        </authorList>
    </citation>
    <scope>NUCLEOTIDE SEQUENCE [LARGE SCALE GENOMIC DNA]</scope>
    <source>
        <strain evidence="4">PCU 280</strain>
    </source>
</reference>
<dbReference type="PRINTS" id="PR00081">
    <property type="entry name" value="GDHRDH"/>
</dbReference>
<evidence type="ECO:0000313" key="4">
    <source>
        <dbReference type="Proteomes" id="UP001596233"/>
    </source>
</evidence>
<gene>
    <name evidence="3" type="ORF">ACFP56_03415</name>
</gene>
<sequence>MGHKQMFQDHTVLITGAGAGIGKVLVQSYAREGACVIAVDRDQQKLEETAAIMEAEGLDVLCYTVDVSKPELIEPMFSDIDEKQGKLDIVINNAGLGIWKHPFDLGLDEWDYVLNTNLRGTFLCTREAAKLMRKYKRGGSIINMSSTRALMSEPNSEAYAASKGGILALTHAMAVSLGKERIRVNAICPGWIETGEYNDLRQVDHDQHPAHRVGRPEDIVKACFYLSDPDNDFVTGTQLVVDGGMTRKMMYEE</sequence>
<dbReference type="SUPFAM" id="SSF51735">
    <property type="entry name" value="NAD(P)-binding Rossmann-fold domains"/>
    <property type="match status" value="1"/>
</dbReference>
<dbReference type="InterPro" id="IPR036291">
    <property type="entry name" value="NAD(P)-bd_dom_sf"/>
</dbReference>
<dbReference type="CDD" id="cd05233">
    <property type="entry name" value="SDR_c"/>
    <property type="match status" value="1"/>
</dbReference>
<name>A0ABW1V1U7_9BACL</name>
<dbReference type="InterPro" id="IPR020904">
    <property type="entry name" value="Sc_DH/Rdtase_CS"/>
</dbReference>
<evidence type="ECO:0000313" key="3">
    <source>
        <dbReference type="EMBL" id="MFC6331658.1"/>
    </source>
</evidence>
<comment type="similarity">
    <text evidence="1">Belongs to the short-chain dehydrogenases/reductases (SDR) family.</text>
</comment>
<dbReference type="PROSITE" id="PS00061">
    <property type="entry name" value="ADH_SHORT"/>
    <property type="match status" value="1"/>
</dbReference>